<dbReference type="Proteomes" id="UP000314294">
    <property type="component" value="Unassembled WGS sequence"/>
</dbReference>
<accession>A0A4Z2E0J0</accession>
<comment type="caution">
    <text evidence="1">The sequence shown here is derived from an EMBL/GenBank/DDBJ whole genome shotgun (WGS) entry which is preliminary data.</text>
</comment>
<evidence type="ECO:0000313" key="2">
    <source>
        <dbReference type="Proteomes" id="UP000314294"/>
    </source>
</evidence>
<sequence length="63" mass="6519">MSLPCQPSAPPGSGSLHTYQVLLSFRPPPPVGVKVHGYFSGADCLVSGGGAKNPIEMLENLDP</sequence>
<gene>
    <name evidence="1" type="ORF">EYF80_067560</name>
</gene>
<dbReference type="OrthoDB" id="10251508at2759"/>
<name>A0A4Z2E0J0_9TELE</name>
<keyword evidence="2" id="KW-1185">Reference proteome</keyword>
<evidence type="ECO:0000313" key="1">
    <source>
        <dbReference type="EMBL" id="TNN22326.1"/>
    </source>
</evidence>
<organism evidence="1 2">
    <name type="scientific">Liparis tanakae</name>
    <name type="common">Tanaka's snailfish</name>
    <dbReference type="NCBI Taxonomy" id="230148"/>
    <lineage>
        <taxon>Eukaryota</taxon>
        <taxon>Metazoa</taxon>
        <taxon>Chordata</taxon>
        <taxon>Craniata</taxon>
        <taxon>Vertebrata</taxon>
        <taxon>Euteleostomi</taxon>
        <taxon>Actinopterygii</taxon>
        <taxon>Neopterygii</taxon>
        <taxon>Teleostei</taxon>
        <taxon>Neoteleostei</taxon>
        <taxon>Acanthomorphata</taxon>
        <taxon>Eupercaria</taxon>
        <taxon>Perciformes</taxon>
        <taxon>Cottioidei</taxon>
        <taxon>Cottales</taxon>
        <taxon>Liparidae</taxon>
        <taxon>Liparis</taxon>
    </lineage>
</organism>
<dbReference type="AlphaFoldDB" id="A0A4Z2E0J0"/>
<protein>
    <submittedName>
        <fullName evidence="1">Uncharacterized protein</fullName>
    </submittedName>
</protein>
<reference evidence="1 2" key="1">
    <citation type="submission" date="2019-03" db="EMBL/GenBank/DDBJ databases">
        <title>First draft genome of Liparis tanakae, snailfish: a comprehensive survey of snailfish specific genes.</title>
        <authorList>
            <person name="Kim W."/>
            <person name="Song I."/>
            <person name="Jeong J.-H."/>
            <person name="Kim D."/>
            <person name="Kim S."/>
            <person name="Ryu S."/>
            <person name="Song J.Y."/>
            <person name="Lee S.K."/>
        </authorList>
    </citation>
    <scope>NUCLEOTIDE SEQUENCE [LARGE SCALE GENOMIC DNA]</scope>
    <source>
        <tissue evidence="1">Muscle</tissue>
    </source>
</reference>
<proteinExistence type="predicted"/>
<dbReference type="EMBL" id="SRLO01023060">
    <property type="protein sequence ID" value="TNN22326.1"/>
    <property type="molecule type" value="Genomic_DNA"/>
</dbReference>